<reference evidence="1" key="2">
    <citation type="journal article" date="2022" name="New Phytol.">
        <title>Evolutionary transition to the ectomycorrhizal habit in the genomes of a hyperdiverse lineage of mushroom-forming fungi.</title>
        <authorList>
            <person name="Looney B."/>
            <person name="Miyauchi S."/>
            <person name="Morin E."/>
            <person name="Drula E."/>
            <person name="Courty P.E."/>
            <person name="Kohler A."/>
            <person name="Kuo A."/>
            <person name="LaButti K."/>
            <person name="Pangilinan J."/>
            <person name="Lipzen A."/>
            <person name="Riley R."/>
            <person name="Andreopoulos W."/>
            <person name="He G."/>
            <person name="Johnson J."/>
            <person name="Nolan M."/>
            <person name="Tritt A."/>
            <person name="Barry K.W."/>
            <person name="Grigoriev I.V."/>
            <person name="Nagy L.G."/>
            <person name="Hibbett D."/>
            <person name="Henrissat B."/>
            <person name="Matheny P.B."/>
            <person name="Labbe J."/>
            <person name="Martin F.M."/>
        </authorList>
    </citation>
    <scope>NUCLEOTIDE SEQUENCE</scope>
    <source>
        <strain evidence="1">EC-137</strain>
    </source>
</reference>
<gene>
    <name evidence="1" type="ORF">K488DRAFT_86849</name>
</gene>
<organism evidence="1 2">
    <name type="scientific">Vararia minispora EC-137</name>
    <dbReference type="NCBI Taxonomy" id="1314806"/>
    <lineage>
        <taxon>Eukaryota</taxon>
        <taxon>Fungi</taxon>
        <taxon>Dikarya</taxon>
        <taxon>Basidiomycota</taxon>
        <taxon>Agaricomycotina</taxon>
        <taxon>Agaricomycetes</taxon>
        <taxon>Russulales</taxon>
        <taxon>Lachnocladiaceae</taxon>
        <taxon>Vararia</taxon>
    </lineage>
</organism>
<evidence type="ECO:0000313" key="2">
    <source>
        <dbReference type="Proteomes" id="UP000814128"/>
    </source>
</evidence>
<sequence length="631" mass="71126">MTTQLLSYKPDPSKAAPPDPHCVLAPYMSRLTEENERYTVWEQNRIKEFLAAQPDPRERDSETTQNEIKMSLRRYSQRIKTILAATSRLDVVNDEHRANLACVLAEAVYKTKIFACRIMDINQFPTEILSQILETAAMTPPTKIMTARFTLTWVCRRWRPIIIANQCLWAALNINDVRALKHPSLPASSPASKMPPFSRTSEILERAGSYPLQIRICDPPTQQTDPGPGGIPLSAAVPRSYMSEVIEELMDIILPRLDRLAQFIVVVKELEPILTLLERLHRAPQTPILLERFELHRTGSLQHYGDGNSPWSRFQHAFALCDGRLTSLKVLTLNGLHVDWTATPLPDLRLLDVRRIKPERAPALPDLRYILSNAPLLHTLLLHSLELTSFDPMVLINSEPYHLPRLRSLALGGITLNQALCVLQSVNASGLIELSIRCNSHPAASSLSTPIFDALIGKFPNVRILHLANFLNAPSPLNQATATIGRWLASMPLVEMLRAESVAVPFLSNFLLADGRFCMDPSSPTTVAEREAIEAAHPHPQWVLPRLTCILAGEVDLNALVMLLQRRRAIGHPIKRVYVTCQWIERPEISNAHREVMLTLTDVKYIKSTGYKMREEELVWEGVNEADARIR</sequence>
<evidence type="ECO:0000313" key="1">
    <source>
        <dbReference type="EMBL" id="KAI0031416.1"/>
    </source>
</evidence>
<keyword evidence="2" id="KW-1185">Reference proteome</keyword>
<name>A0ACB8QJB6_9AGAM</name>
<reference evidence="1" key="1">
    <citation type="submission" date="2021-02" db="EMBL/GenBank/DDBJ databases">
        <authorList>
            <consortium name="DOE Joint Genome Institute"/>
            <person name="Ahrendt S."/>
            <person name="Looney B.P."/>
            <person name="Miyauchi S."/>
            <person name="Morin E."/>
            <person name="Drula E."/>
            <person name="Courty P.E."/>
            <person name="Chicoki N."/>
            <person name="Fauchery L."/>
            <person name="Kohler A."/>
            <person name="Kuo A."/>
            <person name="Labutti K."/>
            <person name="Pangilinan J."/>
            <person name="Lipzen A."/>
            <person name="Riley R."/>
            <person name="Andreopoulos W."/>
            <person name="He G."/>
            <person name="Johnson J."/>
            <person name="Barry K.W."/>
            <person name="Grigoriev I.V."/>
            <person name="Nagy L."/>
            <person name="Hibbett D."/>
            <person name="Henrissat B."/>
            <person name="Matheny P.B."/>
            <person name="Labbe J."/>
            <person name="Martin F."/>
        </authorList>
    </citation>
    <scope>NUCLEOTIDE SEQUENCE</scope>
    <source>
        <strain evidence="1">EC-137</strain>
    </source>
</reference>
<accession>A0ACB8QJB6</accession>
<protein>
    <submittedName>
        <fullName evidence="1">Uncharacterized protein</fullName>
    </submittedName>
</protein>
<dbReference type="EMBL" id="MU273581">
    <property type="protein sequence ID" value="KAI0031416.1"/>
    <property type="molecule type" value="Genomic_DNA"/>
</dbReference>
<comment type="caution">
    <text evidence="1">The sequence shown here is derived from an EMBL/GenBank/DDBJ whole genome shotgun (WGS) entry which is preliminary data.</text>
</comment>
<proteinExistence type="predicted"/>
<dbReference type="Proteomes" id="UP000814128">
    <property type="component" value="Unassembled WGS sequence"/>
</dbReference>